<dbReference type="InterPro" id="IPR023179">
    <property type="entry name" value="GTP-bd_ortho_bundle_sf"/>
</dbReference>
<reference evidence="4" key="1">
    <citation type="journal article" date="2021" name="ISME J.">
        <title>Mercury methylation by metabolically versatile and cosmopolitan marine bacteria.</title>
        <authorList>
            <person name="Lin H."/>
            <person name="Ascher D.B."/>
            <person name="Myung Y."/>
            <person name="Lamborg C.H."/>
            <person name="Hallam S.J."/>
            <person name="Gionfriddo C.M."/>
            <person name="Holt K.E."/>
            <person name="Moreau J.W."/>
        </authorList>
    </citation>
    <scope>NUCLEOTIDE SEQUENCE</scope>
    <source>
        <strain evidence="4">SI075_bin30</strain>
    </source>
</reference>
<dbReference type="Proteomes" id="UP000722459">
    <property type="component" value="Unassembled WGS sequence"/>
</dbReference>
<dbReference type="InterPro" id="IPR016478">
    <property type="entry name" value="GTPase_MTG1"/>
</dbReference>
<sequence length="250" mass="28546">MSKGFMKQIMELIYESDIVLEILDARFPDRTRNKQIEERIISKGKKLILVLNKTDLAGKEKIKLEKKELIEKEKLRVVFVSAKEKNGIRLLKRELSIASKGKKELIIGMLGYPNSGKSTLINALSGKGKGKVRTSKRAGFTRGLQRIKISEGIYLIDAPGIIPYGETDEFELFLVGAKNANQLKDMETVALKLISEMKEKFQEMFSTKEDDEETILEEIAMQKKWVMRGGKADMQKAAREVLEMYQRNKL</sequence>
<name>A0A8T5GG76_9ARCH</name>
<dbReference type="Pfam" id="PF01926">
    <property type="entry name" value="MMR_HSR1"/>
    <property type="match status" value="1"/>
</dbReference>
<organism evidence="4 5">
    <name type="scientific">Candidatus Iainarchaeum sp</name>
    <dbReference type="NCBI Taxonomy" id="3101447"/>
    <lineage>
        <taxon>Archaea</taxon>
        <taxon>Candidatus Iainarchaeota</taxon>
        <taxon>Candidatus Iainarchaeia</taxon>
        <taxon>Candidatus Iainarchaeales</taxon>
        <taxon>Candidatus Iainarchaeaceae</taxon>
        <taxon>Candidatus Iainarchaeum</taxon>
    </lineage>
</organism>
<dbReference type="AlphaFoldDB" id="A0A8T5GG76"/>
<dbReference type="PANTHER" id="PTHR11089:SF30">
    <property type="entry name" value="GUANINE NUCLEOTIDE-BINDING PROTEIN-LIKE 3 HOMOLOG"/>
    <property type="match status" value="1"/>
</dbReference>
<feature type="domain" description="CP-type G" evidence="3">
    <location>
        <begin position="3"/>
        <end position="164"/>
    </location>
</feature>
<proteinExistence type="predicted"/>
<comment type="caution">
    <text evidence="4">The sequence shown here is derived from an EMBL/GenBank/DDBJ whole genome shotgun (WGS) entry which is preliminary data.</text>
</comment>
<evidence type="ECO:0000259" key="3">
    <source>
        <dbReference type="PROSITE" id="PS51721"/>
    </source>
</evidence>
<dbReference type="PRINTS" id="PR00326">
    <property type="entry name" value="GTP1OBG"/>
</dbReference>
<keyword evidence="1" id="KW-0547">Nucleotide-binding</keyword>
<keyword evidence="2" id="KW-0342">GTP-binding</keyword>
<evidence type="ECO:0000313" key="5">
    <source>
        <dbReference type="Proteomes" id="UP000722459"/>
    </source>
</evidence>
<evidence type="ECO:0000256" key="2">
    <source>
        <dbReference type="ARBA" id="ARBA00023134"/>
    </source>
</evidence>
<gene>
    <name evidence="4" type="primary">rsgA</name>
    <name evidence="4" type="ORF">HON47_04555</name>
</gene>
<protein>
    <submittedName>
        <fullName evidence="4">GTPase RsgA</fullName>
    </submittedName>
</protein>
<dbReference type="GO" id="GO:0005525">
    <property type="term" value="F:GTP binding"/>
    <property type="evidence" value="ECO:0007669"/>
    <property type="project" value="UniProtKB-KW"/>
</dbReference>
<accession>A0A8T5GG76</accession>
<evidence type="ECO:0000256" key="1">
    <source>
        <dbReference type="ARBA" id="ARBA00022741"/>
    </source>
</evidence>
<dbReference type="PIRSF" id="PIRSF006230">
    <property type="entry name" value="MG442"/>
    <property type="match status" value="1"/>
</dbReference>
<dbReference type="InterPro" id="IPR050755">
    <property type="entry name" value="TRAFAC_YlqF/YawG_RiboMat"/>
</dbReference>
<dbReference type="InterPro" id="IPR027417">
    <property type="entry name" value="P-loop_NTPase"/>
</dbReference>
<dbReference type="Gene3D" id="3.40.50.300">
    <property type="entry name" value="P-loop containing nucleotide triphosphate hydrolases"/>
    <property type="match status" value="1"/>
</dbReference>
<dbReference type="PANTHER" id="PTHR11089">
    <property type="entry name" value="GTP-BINDING PROTEIN-RELATED"/>
    <property type="match status" value="1"/>
</dbReference>
<evidence type="ECO:0000313" key="4">
    <source>
        <dbReference type="EMBL" id="MBT4870820.1"/>
    </source>
</evidence>
<dbReference type="InterPro" id="IPR030389">
    <property type="entry name" value="G_FEOB_dom"/>
</dbReference>
<dbReference type="Gene3D" id="1.10.1580.10">
    <property type="match status" value="1"/>
</dbReference>
<dbReference type="InterPro" id="IPR006073">
    <property type="entry name" value="GTP-bd"/>
</dbReference>
<dbReference type="PROSITE" id="PS51721">
    <property type="entry name" value="G_CP"/>
    <property type="match status" value="1"/>
</dbReference>
<dbReference type="InterPro" id="IPR030378">
    <property type="entry name" value="G_CP_dom"/>
</dbReference>
<dbReference type="EMBL" id="JABJNZ010000059">
    <property type="protein sequence ID" value="MBT4870820.1"/>
    <property type="molecule type" value="Genomic_DNA"/>
</dbReference>
<dbReference type="Pfam" id="PF02421">
    <property type="entry name" value="FeoB_N"/>
    <property type="match status" value="1"/>
</dbReference>
<dbReference type="SUPFAM" id="SSF52540">
    <property type="entry name" value="P-loop containing nucleoside triphosphate hydrolases"/>
    <property type="match status" value="1"/>
</dbReference>